<gene>
    <name evidence="2" type="ordered locus">Veis_2037</name>
</gene>
<keyword evidence="3" id="KW-1185">Reference proteome</keyword>
<feature type="domain" description="Bacterial Ig-like" evidence="1">
    <location>
        <begin position="109"/>
        <end position="211"/>
    </location>
</feature>
<sequence length="308" mass="34205">MALTDRIRLIDDRTLTIGETMEIRFTFDISVDDKRENAVGVERYQANGHIRDDWRYTRSEGQWCATFIPDRETEVTGNRIRYKVTTAFTDSNGRRYEAKEVLSDTFDIDTKRPTLVGTPTIDNPNLTSANQVTTITFAFHERINQTTFTTDDLTIAPGRGTLENLRTTDNGMTWRVDLRAPVNLAPNTDAKGLQIGVNMSGLSDIAGNAGAFGDAIHLVTYNIDTKPPDSTIVVTPNPVTKNNRQVTVTITFDEAVTGFTVDNIDFSNANVTPYGSNRIGALNSSADGRCGHRGCHQHHQPAQPRYHP</sequence>
<dbReference type="eggNOG" id="COG2373">
    <property type="taxonomic scope" value="Bacteria"/>
</dbReference>
<dbReference type="GeneID" id="76463820"/>
<protein>
    <recommendedName>
        <fullName evidence="1">Bacterial Ig-like domain-containing protein</fullName>
    </recommendedName>
</protein>
<evidence type="ECO:0000313" key="2">
    <source>
        <dbReference type="EMBL" id="ABM57787.1"/>
    </source>
</evidence>
<reference evidence="3" key="1">
    <citation type="submission" date="2006-12" db="EMBL/GenBank/DDBJ databases">
        <title>Complete sequence of chromosome 1 of Verminephrobacter eiseniae EF01-2.</title>
        <authorList>
            <person name="Copeland A."/>
            <person name="Lucas S."/>
            <person name="Lapidus A."/>
            <person name="Barry K."/>
            <person name="Detter J.C."/>
            <person name="Glavina del Rio T."/>
            <person name="Dalin E."/>
            <person name="Tice H."/>
            <person name="Pitluck S."/>
            <person name="Chertkov O."/>
            <person name="Brettin T."/>
            <person name="Bruce D."/>
            <person name="Han C."/>
            <person name="Tapia R."/>
            <person name="Gilna P."/>
            <person name="Schmutz J."/>
            <person name="Larimer F."/>
            <person name="Land M."/>
            <person name="Hauser L."/>
            <person name="Kyrpides N."/>
            <person name="Kim E."/>
            <person name="Stahl D."/>
            <person name="Richardson P."/>
        </authorList>
    </citation>
    <scope>NUCLEOTIDE SEQUENCE [LARGE SCALE GENOMIC DNA]</scope>
    <source>
        <strain evidence="3">EF01-2</strain>
    </source>
</reference>
<dbReference type="RefSeq" id="WP_011809793.1">
    <property type="nucleotide sequence ID" value="NC_008786.1"/>
</dbReference>
<dbReference type="AlphaFoldDB" id="A1WJI0"/>
<dbReference type="EMBL" id="CP000542">
    <property type="protein sequence ID" value="ABM57787.1"/>
    <property type="molecule type" value="Genomic_DNA"/>
</dbReference>
<dbReference type="InterPro" id="IPR044048">
    <property type="entry name" value="Big_12"/>
</dbReference>
<dbReference type="Proteomes" id="UP000000374">
    <property type="component" value="Chromosome"/>
</dbReference>
<proteinExistence type="predicted"/>
<evidence type="ECO:0000259" key="1">
    <source>
        <dbReference type="Pfam" id="PF19078"/>
    </source>
</evidence>
<organism evidence="2 3">
    <name type="scientific">Verminephrobacter eiseniae (strain EF01-2)</name>
    <dbReference type="NCBI Taxonomy" id="391735"/>
    <lineage>
        <taxon>Bacteria</taxon>
        <taxon>Pseudomonadati</taxon>
        <taxon>Pseudomonadota</taxon>
        <taxon>Betaproteobacteria</taxon>
        <taxon>Burkholderiales</taxon>
        <taxon>Comamonadaceae</taxon>
        <taxon>Verminephrobacter</taxon>
    </lineage>
</organism>
<dbReference type="KEGG" id="vei:Veis_2037"/>
<name>A1WJI0_VEREI</name>
<dbReference type="STRING" id="391735.Veis_2037"/>
<dbReference type="Pfam" id="PF19078">
    <property type="entry name" value="Big_12"/>
    <property type="match status" value="1"/>
</dbReference>
<dbReference type="HOGENOM" id="CLU_902980_0_0_4"/>
<accession>A1WJI0</accession>
<evidence type="ECO:0000313" key="3">
    <source>
        <dbReference type="Proteomes" id="UP000000374"/>
    </source>
</evidence>